<feature type="non-terminal residue" evidence="1">
    <location>
        <position position="54"/>
    </location>
</feature>
<evidence type="ECO:0000313" key="2">
    <source>
        <dbReference type="Proteomes" id="UP001162483"/>
    </source>
</evidence>
<evidence type="ECO:0000313" key="1">
    <source>
        <dbReference type="EMBL" id="CAI9533221.1"/>
    </source>
</evidence>
<accession>A0ABN9AB64</accession>
<name>A0ABN9AB64_9NEOB</name>
<reference evidence="1" key="1">
    <citation type="submission" date="2023-05" db="EMBL/GenBank/DDBJ databases">
        <authorList>
            <person name="Stuckert A."/>
        </authorList>
    </citation>
    <scope>NUCLEOTIDE SEQUENCE</scope>
</reference>
<sequence length="54" mass="5895">MIERGQRMMMYTVRRSHQLSAESIAVTNHASLSGNPMDMSGFGSCQENGTCLTA</sequence>
<dbReference type="EMBL" id="CATNWA010000118">
    <property type="protein sequence ID" value="CAI9533221.1"/>
    <property type="molecule type" value="Genomic_DNA"/>
</dbReference>
<gene>
    <name evidence="1" type="ORF">SPARVUS_LOCUS337606</name>
</gene>
<protein>
    <submittedName>
        <fullName evidence="1">Uncharacterized protein</fullName>
    </submittedName>
</protein>
<dbReference type="Proteomes" id="UP001162483">
    <property type="component" value="Unassembled WGS sequence"/>
</dbReference>
<organism evidence="1 2">
    <name type="scientific">Staurois parvus</name>
    <dbReference type="NCBI Taxonomy" id="386267"/>
    <lineage>
        <taxon>Eukaryota</taxon>
        <taxon>Metazoa</taxon>
        <taxon>Chordata</taxon>
        <taxon>Craniata</taxon>
        <taxon>Vertebrata</taxon>
        <taxon>Euteleostomi</taxon>
        <taxon>Amphibia</taxon>
        <taxon>Batrachia</taxon>
        <taxon>Anura</taxon>
        <taxon>Neobatrachia</taxon>
        <taxon>Ranoidea</taxon>
        <taxon>Ranidae</taxon>
        <taxon>Staurois</taxon>
    </lineage>
</organism>
<keyword evidence="2" id="KW-1185">Reference proteome</keyword>
<proteinExistence type="predicted"/>
<comment type="caution">
    <text evidence="1">The sequence shown here is derived from an EMBL/GenBank/DDBJ whole genome shotgun (WGS) entry which is preliminary data.</text>
</comment>